<evidence type="ECO:0000259" key="7">
    <source>
        <dbReference type="Pfam" id="PF04116"/>
    </source>
</evidence>
<dbReference type="Pfam" id="PF04116">
    <property type="entry name" value="FA_hydroxylase"/>
    <property type="match status" value="1"/>
</dbReference>
<keyword evidence="6" id="KW-0472">Membrane</keyword>
<dbReference type="InterPro" id="IPR006694">
    <property type="entry name" value="Fatty_acid_hydroxylase"/>
</dbReference>
<dbReference type="GO" id="GO:0050479">
    <property type="term" value="F:glyceryl-ether monooxygenase activity"/>
    <property type="evidence" value="ECO:0007669"/>
    <property type="project" value="TreeGrafter"/>
</dbReference>
<comment type="subcellular location">
    <subcellularLocation>
        <location evidence="1">Endomembrane system</location>
        <topology evidence="1">Multi-pass membrane protein</topology>
    </subcellularLocation>
</comment>
<dbReference type="PANTHER" id="PTHR21624">
    <property type="entry name" value="STEROL DESATURASE-RELATED PROTEIN"/>
    <property type="match status" value="1"/>
</dbReference>
<evidence type="ECO:0000313" key="8">
    <source>
        <dbReference type="EMBL" id="PIO58079.1"/>
    </source>
</evidence>
<keyword evidence="3" id="KW-1133">Transmembrane helix</keyword>
<organism evidence="8 9">
    <name type="scientific">Teladorsagia circumcincta</name>
    <name type="common">Brown stomach worm</name>
    <name type="synonym">Ostertagia circumcincta</name>
    <dbReference type="NCBI Taxonomy" id="45464"/>
    <lineage>
        <taxon>Eukaryota</taxon>
        <taxon>Metazoa</taxon>
        <taxon>Ecdysozoa</taxon>
        <taxon>Nematoda</taxon>
        <taxon>Chromadorea</taxon>
        <taxon>Rhabditida</taxon>
        <taxon>Rhabditina</taxon>
        <taxon>Rhabditomorpha</taxon>
        <taxon>Strongyloidea</taxon>
        <taxon>Trichostrongylidae</taxon>
        <taxon>Teladorsagia</taxon>
    </lineage>
</organism>
<name>A0A2G9TJC9_TELCI</name>
<dbReference type="Proteomes" id="UP000230423">
    <property type="component" value="Unassembled WGS sequence"/>
</dbReference>
<keyword evidence="4" id="KW-0560">Oxidoreductase</keyword>
<dbReference type="GO" id="GO:0005506">
    <property type="term" value="F:iron ion binding"/>
    <property type="evidence" value="ECO:0007669"/>
    <property type="project" value="InterPro"/>
</dbReference>
<reference evidence="8 9" key="1">
    <citation type="submission" date="2015-09" db="EMBL/GenBank/DDBJ databases">
        <title>Draft genome of the parasitic nematode Teladorsagia circumcincta isolate WARC Sus (inbred).</title>
        <authorList>
            <person name="Mitreva M."/>
        </authorList>
    </citation>
    <scope>NUCLEOTIDE SEQUENCE [LARGE SCALE GENOMIC DNA]</scope>
    <source>
        <strain evidence="8 9">S</strain>
    </source>
</reference>
<feature type="domain" description="Fatty acid hydroxylase" evidence="7">
    <location>
        <begin position="6"/>
        <end position="76"/>
    </location>
</feature>
<dbReference type="GO" id="GO:0016020">
    <property type="term" value="C:membrane"/>
    <property type="evidence" value="ECO:0007669"/>
    <property type="project" value="GOC"/>
</dbReference>
<dbReference type="EMBL" id="KZ362489">
    <property type="protein sequence ID" value="PIO58079.1"/>
    <property type="molecule type" value="Genomic_DNA"/>
</dbReference>
<protein>
    <recommendedName>
        <fullName evidence="7">Fatty acid hydroxylase domain-containing protein</fullName>
    </recommendedName>
</protein>
<dbReference type="GO" id="GO:0008610">
    <property type="term" value="P:lipid biosynthetic process"/>
    <property type="evidence" value="ECO:0007669"/>
    <property type="project" value="InterPro"/>
</dbReference>
<evidence type="ECO:0000256" key="6">
    <source>
        <dbReference type="ARBA" id="ARBA00023136"/>
    </source>
</evidence>
<keyword evidence="2" id="KW-0812">Transmembrane</keyword>
<dbReference type="OrthoDB" id="6354873at2759"/>
<dbReference type="AlphaFoldDB" id="A0A2G9TJC9"/>
<evidence type="ECO:0000256" key="2">
    <source>
        <dbReference type="ARBA" id="ARBA00022692"/>
    </source>
</evidence>
<keyword evidence="9" id="KW-1185">Reference proteome</keyword>
<accession>A0A2G9TJC9</accession>
<evidence type="ECO:0000256" key="4">
    <source>
        <dbReference type="ARBA" id="ARBA00023002"/>
    </source>
</evidence>
<evidence type="ECO:0000256" key="5">
    <source>
        <dbReference type="ARBA" id="ARBA00023098"/>
    </source>
</evidence>
<gene>
    <name evidence="8" type="ORF">TELCIR_20495</name>
</gene>
<evidence type="ECO:0000256" key="3">
    <source>
        <dbReference type="ARBA" id="ARBA00022989"/>
    </source>
</evidence>
<sequence>MLFFDLLQAFAIPPNIFIVHRYLNLIYQFWLHSNAVPYLGPLEYFFNTPSSHRVHHGRNPYCIDRNYGGTLIIWDRNVNRATEDYLEELAFRMNMLFLTDLRLNAVGAVWSAWTTPERLVADRLQFDIVGGCLVDRISRQNIRDWEED</sequence>
<evidence type="ECO:0000256" key="1">
    <source>
        <dbReference type="ARBA" id="ARBA00004127"/>
    </source>
</evidence>
<dbReference type="InterPro" id="IPR051689">
    <property type="entry name" value="Sterol_desaturase/TMEM195"/>
</dbReference>
<dbReference type="PANTHER" id="PTHR21624:SF1">
    <property type="entry name" value="ALKYLGLYCEROL MONOOXYGENASE"/>
    <property type="match status" value="1"/>
</dbReference>
<evidence type="ECO:0000313" key="9">
    <source>
        <dbReference type="Proteomes" id="UP000230423"/>
    </source>
</evidence>
<keyword evidence="5" id="KW-0443">Lipid metabolism</keyword>
<dbReference type="GO" id="GO:0005783">
    <property type="term" value="C:endoplasmic reticulum"/>
    <property type="evidence" value="ECO:0007669"/>
    <property type="project" value="TreeGrafter"/>
</dbReference>
<proteinExistence type="predicted"/>
<dbReference type="GO" id="GO:0006643">
    <property type="term" value="P:membrane lipid metabolic process"/>
    <property type="evidence" value="ECO:0007669"/>
    <property type="project" value="TreeGrafter"/>
</dbReference>